<dbReference type="STRING" id="266779.Meso_1180"/>
<gene>
    <name evidence="2" type="ordered locus">Meso_1180</name>
</gene>
<dbReference type="HOGENOM" id="CLU_701721_0_0_5"/>
<dbReference type="GO" id="GO:0003677">
    <property type="term" value="F:DNA binding"/>
    <property type="evidence" value="ECO:0007669"/>
    <property type="project" value="InterPro"/>
</dbReference>
<dbReference type="eggNOG" id="COG0582">
    <property type="taxonomic scope" value="Bacteria"/>
</dbReference>
<proteinExistence type="predicted"/>
<dbReference type="AlphaFoldDB" id="Q11J49"/>
<dbReference type="Gene3D" id="1.10.443.10">
    <property type="entry name" value="Intergrase catalytic core"/>
    <property type="match status" value="1"/>
</dbReference>
<reference evidence="2" key="1">
    <citation type="submission" date="2006-06" db="EMBL/GenBank/DDBJ databases">
        <title>Complete sequence of chromosome of Chelativorans sp. BNC1.</title>
        <authorList>
            <consortium name="US DOE Joint Genome Institute"/>
            <person name="Copeland A."/>
            <person name="Lucas S."/>
            <person name="Lapidus A."/>
            <person name="Barry K."/>
            <person name="Detter J.C."/>
            <person name="Glavina del Rio T."/>
            <person name="Hammon N."/>
            <person name="Israni S."/>
            <person name="Dalin E."/>
            <person name="Tice H."/>
            <person name="Pitluck S."/>
            <person name="Chertkov O."/>
            <person name="Brettin T."/>
            <person name="Bruce D."/>
            <person name="Han C."/>
            <person name="Tapia R."/>
            <person name="Gilna P."/>
            <person name="Schmutz J."/>
            <person name="Larimer F."/>
            <person name="Land M."/>
            <person name="Hauser L."/>
            <person name="Kyrpides N."/>
            <person name="Mikhailova N."/>
            <person name="Richardson P."/>
        </authorList>
    </citation>
    <scope>NUCLEOTIDE SEQUENCE</scope>
    <source>
        <strain evidence="2">BNC1</strain>
    </source>
</reference>
<dbReference type="GO" id="GO:0006310">
    <property type="term" value="P:DNA recombination"/>
    <property type="evidence" value="ECO:0007669"/>
    <property type="project" value="UniProtKB-KW"/>
</dbReference>
<dbReference type="GO" id="GO:0015074">
    <property type="term" value="P:DNA integration"/>
    <property type="evidence" value="ECO:0007669"/>
    <property type="project" value="InterPro"/>
</dbReference>
<evidence type="ECO:0000313" key="2">
    <source>
        <dbReference type="EMBL" id="ABG62576.1"/>
    </source>
</evidence>
<keyword evidence="1" id="KW-0233">DNA recombination</keyword>
<dbReference type="KEGG" id="mes:Meso_1180"/>
<dbReference type="InterPro" id="IPR013762">
    <property type="entry name" value="Integrase-like_cat_sf"/>
</dbReference>
<sequence>MGKVKIRYYTVKKGRGYWQPTQAMRSLGFNPVSCGPDGPAAWAKAEKLNTAWDARLSQAAPAIPDIQKWPAGSIGEAFDIYRQTPEWAKKAVRTREDWERGWKYIGPVFGRFSPLLVTMPVISEWRQGIEDQVSLREAHRAMKIWRALWKVMAAMRYCTPDADPSFGVRNTEPKGRRETWKEGEAVRLVKRAIRMKYLGLAAALACMWDGAVAPVDARKLTLAQRQQDDLGTWFELGRAKTGRDAVLTLSRRTERLLNWYLEKQFGEAEPIGSMCIFRTRRGAAYTKNSFAEDFRDIRNAEFPGDTRKMLDFRRSGSVEAVAGGVEGTALSAKLANSLSQSKKLEQTYVPVHVEMVRAADAARKLGREKLRGKKTG</sequence>
<evidence type="ECO:0000256" key="1">
    <source>
        <dbReference type="ARBA" id="ARBA00023172"/>
    </source>
</evidence>
<dbReference type="EMBL" id="CP000390">
    <property type="protein sequence ID" value="ABG62576.1"/>
    <property type="molecule type" value="Genomic_DNA"/>
</dbReference>
<dbReference type="SUPFAM" id="SSF56349">
    <property type="entry name" value="DNA breaking-rejoining enzymes"/>
    <property type="match status" value="1"/>
</dbReference>
<accession>Q11J49</accession>
<dbReference type="OrthoDB" id="8208963at2"/>
<organism evidence="2">
    <name type="scientific">Chelativorans sp. (strain BNC1)</name>
    <dbReference type="NCBI Taxonomy" id="266779"/>
    <lineage>
        <taxon>Bacteria</taxon>
        <taxon>Pseudomonadati</taxon>
        <taxon>Pseudomonadota</taxon>
        <taxon>Alphaproteobacteria</taxon>
        <taxon>Hyphomicrobiales</taxon>
        <taxon>Phyllobacteriaceae</taxon>
        <taxon>Chelativorans</taxon>
    </lineage>
</organism>
<protein>
    <recommendedName>
        <fullName evidence="3">Phage integrase</fullName>
    </recommendedName>
</protein>
<dbReference type="InterPro" id="IPR011010">
    <property type="entry name" value="DNA_brk_join_enz"/>
</dbReference>
<name>Q11J49_CHESB</name>
<evidence type="ECO:0008006" key="3">
    <source>
        <dbReference type="Google" id="ProtNLM"/>
    </source>
</evidence>